<dbReference type="AlphaFoldDB" id="A0AAD9J9A8"/>
<dbReference type="Proteomes" id="UP001208570">
    <property type="component" value="Unassembled WGS sequence"/>
</dbReference>
<keyword evidence="10" id="KW-0012">Acyltransferase</keyword>
<evidence type="ECO:0000256" key="2">
    <source>
        <dbReference type="ARBA" id="ARBA00004760"/>
    </source>
</evidence>
<evidence type="ECO:0000256" key="12">
    <source>
        <dbReference type="ARBA" id="ARBA00041765"/>
    </source>
</evidence>
<dbReference type="SUPFAM" id="SSF53383">
    <property type="entry name" value="PLP-dependent transferases"/>
    <property type="match status" value="1"/>
</dbReference>
<comment type="pathway">
    <text evidence="3">Sphingolipid metabolism.</text>
</comment>
<organism evidence="15 16">
    <name type="scientific">Paralvinella palmiformis</name>
    <dbReference type="NCBI Taxonomy" id="53620"/>
    <lineage>
        <taxon>Eukaryota</taxon>
        <taxon>Metazoa</taxon>
        <taxon>Spiralia</taxon>
        <taxon>Lophotrochozoa</taxon>
        <taxon>Annelida</taxon>
        <taxon>Polychaeta</taxon>
        <taxon>Sedentaria</taxon>
        <taxon>Canalipalpata</taxon>
        <taxon>Terebellida</taxon>
        <taxon>Terebelliformia</taxon>
        <taxon>Alvinellidae</taxon>
        <taxon>Paralvinella</taxon>
    </lineage>
</organism>
<dbReference type="GO" id="GO:0046512">
    <property type="term" value="P:sphingosine biosynthetic process"/>
    <property type="evidence" value="ECO:0007669"/>
    <property type="project" value="TreeGrafter"/>
</dbReference>
<protein>
    <recommendedName>
        <fullName evidence="11">Serine palmitoyltransferase 1</fullName>
        <ecNumber evidence="5">2.3.1.50</ecNumber>
    </recommendedName>
    <alternativeName>
        <fullName evidence="12">Long chain base biosynthesis protein 1</fullName>
    </alternativeName>
    <alternativeName>
        <fullName evidence="13">Serine-palmitoyl-CoA transferase 1</fullName>
    </alternativeName>
</protein>
<keyword evidence="6" id="KW-0808">Transferase</keyword>
<dbReference type="Pfam" id="PF00155">
    <property type="entry name" value="Aminotran_1_2"/>
    <property type="match status" value="1"/>
</dbReference>
<dbReference type="FunFam" id="3.40.640.10:FF:000049">
    <property type="entry name" value="serine palmitoyltransferase 1 isoform X1"/>
    <property type="match status" value="1"/>
</dbReference>
<evidence type="ECO:0000256" key="8">
    <source>
        <dbReference type="ARBA" id="ARBA00022919"/>
    </source>
</evidence>
<evidence type="ECO:0000256" key="6">
    <source>
        <dbReference type="ARBA" id="ARBA00022679"/>
    </source>
</evidence>
<dbReference type="Gene3D" id="3.40.640.10">
    <property type="entry name" value="Type I PLP-dependent aspartate aminotransferase-like (Major domain)"/>
    <property type="match status" value="1"/>
</dbReference>
<evidence type="ECO:0000256" key="10">
    <source>
        <dbReference type="ARBA" id="ARBA00023315"/>
    </source>
</evidence>
<dbReference type="InterPro" id="IPR015424">
    <property type="entry name" value="PyrdxlP-dep_Trfase"/>
</dbReference>
<feature type="domain" description="Aminotransferase class I/classII large" evidence="14">
    <location>
        <begin position="140"/>
        <end position="487"/>
    </location>
</feature>
<accession>A0AAD9J9A8</accession>
<evidence type="ECO:0000256" key="13">
    <source>
        <dbReference type="ARBA" id="ARBA00042649"/>
    </source>
</evidence>
<evidence type="ECO:0000256" key="1">
    <source>
        <dbReference type="ARBA" id="ARBA00001933"/>
    </source>
</evidence>
<evidence type="ECO:0000256" key="11">
    <source>
        <dbReference type="ARBA" id="ARBA00041066"/>
    </source>
</evidence>
<reference evidence="15" key="1">
    <citation type="journal article" date="2023" name="Mol. Biol. Evol.">
        <title>Third-Generation Sequencing Reveals the Adaptive Role of the Epigenome in Three Deep-Sea Polychaetes.</title>
        <authorList>
            <person name="Perez M."/>
            <person name="Aroh O."/>
            <person name="Sun Y."/>
            <person name="Lan Y."/>
            <person name="Juniper S.K."/>
            <person name="Young C.R."/>
            <person name="Angers B."/>
            <person name="Qian P.Y."/>
        </authorList>
    </citation>
    <scope>NUCLEOTIDE SEQUENCE</scope>
    <source>
        <strain evidence="15">P08H-3</strain>
    </source>
</reference>
<dbReference type="GO" id="GO:0005783">
    <property type="term" value="C:endoplasmic reticulum"/>
    <property type="evidence" value="ECO:0007669"/>
    <property type="project" value="TreeGrafter"/>
</dbReference>
<evidence type="ECO:0000313" key="15">
    <source>
        <dbReference type="EMBL" id="KAK2148894.1"/>
    </source>
</evidence>
<keyword evidence="7" id="KW-0663">Pyridoxal phosphate</keyword>
<gene>
    <name evidence="15" type="ORF">LSH36_476g00006</name>
</gene>
<dbReference type="InterPro" id="IPR015421">
    <property type="entry name" value="PyrdxlP-dep_Trfase_major"/>
</dbReference>
<dbReference type="GO" id="GO:0016020">
    <property type="term" value="C:membrane"/>
    <property type="evidence" value="ECO:0007669"/>
    <property type="project" value="GOC"/>
</dbReference>
<dbReference type="PANTHER" id="PTHR13693:SF2">
    <property type="entry name" value="SERINE PALMITOYLTRANSFERASE 1"/>
    <property type="match status" value="1"/>
</dbReference>
<comment type="pathway">
    <text evidence="2">Lipid metabolism; sphingolipid metabolism.</text>
</comment>
<dbReference type="EMBL" id="JAODUP010000476">
    <property type="protein sequence ID" value="KAK2148894.1"/>
    <property type="molecule type" value="Genomic_DNA"/>
</dbReference>
<evidence type="ECO:0000256" key="4">
    <source>
        <dbReference type="ARBA" id="ARBA00008392"/>
    </source>
</evidence>
<evidence type="ECO:0000256" key="5">
    <source>
        <dbReference type="ARBA" id="ARBA00013220"/>
    </source>
</evidence>
<evidence type="ECO:0000313" key="16">
    <source>
        <dbReference type="Proteomes" id="UP001208570"/>
    </source>
</evidence>
<comment type="caution">
    <text evidence="15">The sequence shown here is derived from an EMBL/GenBank/DDBJ whole genome shotgun (WGS) entry which is preliminary data.</text>
</comment>
<name>A0AAD9J9A8_9ANNE</name>
<dbReference type="EC" id="2.3.1.50" evidence="5"/>
<comment type="similarity">
    <text evidence="4">Belongs to the class-II pyridoxal-phosphate-dependent aminotransferase family.</text>
</comment>
<dbReference type="Gene3D" id="3.90.1150.10">
    <property type="entry name" value="Aspartate Aminotransferase, domain 1"/>
    <property type="match status" value="1"/>
</dbReference>
<keyword evidence="8" id="KW-0746">Sphingolipid metabolism</keyword>
<evidence type="ECO:0000256" key="3">
    <source>
        <dbReference type="ARBA" id="ARBA00004991"/>
    </source>
</evidence>
<dbReference type="GO" id="GO:0004758">
    <property type="term" value="F:serine C-palmitoyltransferase activity"/>
    <property type="evidence" value="ECO:0007669"/>
    <property type="project" value="UniProtKB-EC"/>
</dbReference>
<dbReference type="InterPro" id="IPR015422">
    <property type="entry name" value="PyrdxlP-dep_Trfase_small"/>
</dbReference>
<dbReference type="GO" id="GO:0046513">
    <property type="term" value="P:ceramide biosynthetic process"/>
    <property type="evidence" value="ECO:0007669"/>
    <property type="project" value="TreeGrafter"/>
</dbReference>
<dbReference type="InterPro" id="IPR004839">
    <property type="entry name" value="Aminotransferase_I/II_large"/>
</dbReference>
<keyword evidence="16" id="KW-1185">Reference proteome</keyword>
<dbReference type="PANTHER" id="PTHR13693">
    <property type="entry name" value="CLASS II AMINOTRANSFERASE/8-AMINO-7-OXONONANOATE SYNTHASE"/>
    <property type="match status" value="1"/>
</dbReference>
<dbReference type="InterPro" id="IPR050087">
    <property type="entry name" value="AON_synthase_class-II"/>
</dbReference>
<evidence type="ECO:0000256" key="9">
    <source>
        <dbReference type="ARBA" id="ARBA00023098"/>
    </source>
</evidence>
<sequence>MAGVSADPVDASVTSREAAWDLYEMIQACLQAPSYHLLFEAVLIVWIIQLLFVKSYKAKATLTEKEKEELIEDWRPEPLVPEVDPEHPVLQDMENRLIDGKIGRHVNINGKTYLNVASMNFLGMSGRVDIEASISTEYSQAEVAIDTVKKYGVGSCGPRGFYGTVDVHLELEDKLAEFMGVEEVIMYSYGLATISSAIPAYSKRGDIIFCDEGVNFSIQKGLVASRSKIYFFKHNDLEDLEGLLKAQEREDKQNPKKAKVTRRFLVVEGLYMKYGDFCPLPKLVELKWKYKVRIFLDETLSFGTLGATGRGITEHYGISIDNIDLMAASLEHAFGSYGGFCCGRSYVVDHQRLSGLGYCFSASTPPMLTTAAIKALSILQENPELLTKLHDNIRYIYEKLSKINGLRVMGETVSPMLFLQLAGPSDNRELDKAILRKIVQKAEEQGVVLILAAYLEEEEHTLPPPSIRISVSAELTHNDIDRVVSVIDDCYQNTVS</sequence>
<comment type="cofactor">
    <cofactor evidence="1">
        <name>pyridoxal 5'-phosphate</name>
        <dbReference type="ChEBI" id="CHEBI:597326"/>
    </cofactor>
</comment>
<evidence type="ECO:0000259" key="14">
    <source>
        <dbReference type="Pfam" id="PF00155"/>
    </source>
</evidence>
<evidence type="ECO:0000256" key="7">
    <source>
        <dbReference type="ARBA" id="ARBA00022898"/>
    </source>
</evidence>
<dbReference type="GO" id="GO:0030170">
    <property type="term" value="F:pyridoxal phosphate binding"/>
    <property type="evidence" value="ECO:0007669"/>
    <property type="project" value="InterPro"/>
</dbReference>
<proteinExistence type="inferred from homology"/>
<keyword evidence="9" id="KW-0443">Lipid metabolism</keyword>